<evidence type="ECO:0008006" key="3">
    <source>
        <dbReference type="Google" id="ProtNLM"/>
    </source>
</evidence>
<proteinExistence type="predicted"/>
<dbReference type="Proteomes" id="UP001383192">
    <property type="component" value="Unassembled WGS sequence"/>
</dbReference>
<reference evidence="1 2" key="1">
    <citation type="submission" date="2024-01" db="EMBL/GenBank/DDBJ databases">
        <title>A draft genome for a cacao thread blight-causing isolate of Paramarasmius palmivorus.</title>
        <authorList>
            <person name="Baruah I.K."/>
            <person name="Bukari Y."/>
            <person name="Amoako-Attah I."/>
            <person name="Meinhardt L.W."/>
            <person name="Bailey B.A."/>
            <person name="Cohen S.P."/>
        </authorList>
    </citation>
    <scope>NUCLEOTIDE SEQUENCE [LARGE SCALE GENOMIC DNA]</scope>
    <source>
        <strain evidence="1 2">GH-12</strain>
    </source>
</reference>
<protein>
    <recommendedName>
        <fullName evidence="3">F-box domain-containing protein</fullName>
    </recommendedName>
</protein>
<comment type="caution">
    <text evidence="1">The sequence shown here is derived from an EMBL/GenBank/DDBJ whole genome shotgun (WGS) entry which is preliminary data.</text>
</comment>
<gene>
    <name evidence="1" type="ORF">VNI00_011315</name>
</gene>
<dbReference type="AlphaFoldDB" id="A0AAW0CFH2"/>
<keyword evidence="2" id="KW-1185">Reference proteome</keyword>
<evidence type="ECO:0000313" key="1">
    <source>
        <dbReference type="EMBL" id="KAK7037324.1"/>
    </source>
</evidence>
<evidence type="ECO:0000313" key="2">
    <source>
        <dbReference type="Proteomes" id="UP001383192"/>
    </source>
</evidence>
<dbReference type="EMBL" id="JAYKXP010000048">
    <property type="protein sequence ID" value="KAK7037324.1"/>
    <property type="molecule type" value="Genomic_DNA"/>
</dbReference>
<name>A0AAW0CFH2_9AGAR</name>
<organism evidence="1 2">
    <name type="scientific">Paramarasmius palmivorus</name>
    <dbReference type="NCBI Taxonomy" id="297713"/>
    <lineage>
        <taxon>Eukaryota</taxon>
        <taxon>Fungi</taxon>
        <taxon>Dikarya</taxon>
        <taxon>Basidiomycota</taxon>
        <taxon>Agaricomycotina</taxon>
        <taxon>Agaricomycetes</taxon>
        <taxon>Agaricomycetidae</taxon>
        <taxon>Agaricales</taxon>
        <taxon>Marasmiineae</taxon>
        <taxon>Marasmiaceae</taxon>
        <taxon>Paramarasmius</taxon>
    </lineage>
</organism>
<sequence>MDRLSAAPYTTQGPLFDRLSTRDLLRMREVSKTSAQQMDQYYRTEFGPQKIYGSFFSSLADITAFREQMAKNKAIIIGSTLVHALARTDASSKVLEVCLPANQVVSMGEKIAALGATYSPLPAMEYNGKVVSTAQHSVFHEAVSTEYRKIFPNIGDLAERYDDNCVAGLFVFKTSEKKEIHLLAASSEPVEVLLGGYSTLGMNLATANQVVSFYPTSSFIDKKPVHLMDATPAIRRLNADFEKYGWHPVNGLSGEDVLHPNHELSIKTRWFGDSHCWVIDHPPLPSDVSERDPYLSLKTCSWYLCCPSATTTRLVRNRMENENFKNAHIVTWETEKAIWAHPCFWFLEGELLCRHGTNNLSEIVDGDKNAPDLLDIDAHATSSAHSNDAERLSEVESGRSNTAEWKYIRGKSDCSHRRIRHISDLEPAVVEFMEGLYKKVNENHRKNHNLKMIRDDIIRIQKLYRSLSSSIEQPSGYAICIILQCIEDVRSTGYCDAVQFQLEFSLSPPNKKLHVTCSIIVPADKVNAIQSELFEITTWDQEEFKRAGVSVRLATLQGKD</sequence>
<accession>A0AAW0CFH2</accession>